<gene>
    <name evidence="2" type="ORF">FAZ21_16825</name>
</gene>
<accession>A0A4U0PGA7</accession>
<feature type="domain" description="DUF7336" evidence="1">
    <location>
        <begin position="4"/>
        <end position="67"/>
    </location>
</feature>
<evidence type="ECO:0000313" key="2">
    <source>
        <dbReference type="EMBL" id="TJZ66847.1"/>
    </source>
</evidence>
<dbReference type="Proteomes" id="UP000310016">
    <property type="component" value="Unassembled WGS sequence"/>
</dbReference>
<keyword evidence="3" id="KW-1185">Reference proteome</keyword>
<comment type="caution">
    <text evidence="2">The sequence shown here is derived from an EMBL/GenBank/DDBJ whole genome shotgun (WGS) entry which is preliminary data.</text>
</comment>
<organism evidence="2 3">
    <name type="scientific">Chitiniphilus eburneus</name>
    <dbReference type="NCBI Taxonomy" id="2571148"/>
    <lineage>
        <taxon>Bacteria</taxon>
        <taxon>Pseudomonadati</taxon>
        <taxon>Pseudomonadota</taxon>
        <taxon>Betaproteobacteria</taxon>
        <taxon>Neisseriales</taxon>
        <taxon>Chitinibacteraceae</taxon>
        <taxon>Chitiniphilus</taxon>
    </lineage>
</organism>
<proteinExistence type="predicted"/>
<evidence type="ECO:0000313" key="3">
    <source>
        <dbReference type="Proteomes" id="UP000310016"/>
    </source>
</evidence>
<protein>
    <recommendedName>
        <fullName evidence="1">DUF7336 domain-containing protein</fullName>
    </recommendedName>
</protein>
<reference evidence="2 3" key="1">
    <citation type="submission" date="2019-04" db="EMBL/GenBank/DDBJ databases">
        <title>Chitiniphilus eburnea sp. nov., a novel chitinolytic bacterium isolated from aquaculture sludge.</title>
        <authorList>
            <person name="Sheng M."/>
        </authorList>
    </citation>
    <scope>NUCLEOTIDE SEQUENCE [LARGE SCALE GENOMIC DNA]</scope>
    <source>
        <strain evidence="2 3">HX-2-15</strain>
    </source>
</reference>
<dbReference type="Pfam" id="PF24024">
    <property type="entry name" value="DUF7336"/>
    <property type="match status" value="1"/>
</dbReference>
<dbReference type="RefSeq" id="WP_136774606.1">
    <property type="nucleotide sequence ID" value="NZ_CP156074.1"/>
</dbReference>
<dbReference type="OrthoDB" id="8855544at2"/>
<sequence>MDSVYILHHVHELPGGEEDVKFIGVYASDAEARLAISRLSEKPGFMDAPDGFDIQKYQVGKDHWVEGYFTYIPE</sequence>
<dbReference type="InterPro" id="IPR055760">
    <property type="entry name" value="DUF7336"/>
</dbReference>
<name>A0A4U0PGA7_9NEIS</name>
<evidence type="ECO:0000259" key="1">
    <source>
        <dbReference type="Pfam" id="PF24024"/>
    </source>
</evidence>
<dbReference type="AlphaFoldDB" id="A0A4U0PGA7"/>
<dbReference type="EMBL" id="SUMF01000029">
    <property type="protein sequence ID" value="TJZ66847.1"/>
    <property type="molecule type" value="Genomic_DNA"/>
</dbReference>